<comment type="similarity">
    <text evidence="5">Belongs to the ABC-2 integral membrane protein family.</text>
</comment>
<evidence type="ECO:0000259" key="6">
    <source>
        <dbReference type="PROSITE" id="PS51012"/>
    </source>
</evidence>
<dbReference type="Proteomes" id="UP000245202">
    <property type="component" value="Unassembled WGS sequence"/>
</dbReference>
<evidence type="ECO:0000313" key="7">
    <source>
        <dbReference type="EMBL" id="GBG10722.1"/>
    </source>
</evidence>
<dbReference type="InterPro" id="IPR047817">
    <property type="entry name" value="ABC2_TM_bact-type"/>
</dbReference>
<name>A0A2R5EVJ5_9BACL</name>
<organism evidence="7 8">
    <name type="scientific">Paenibacillus agaridevorans</name>
    <dbReference type="NCBI Taxonomy" id="171404"/>
    <lineage>
        <taxon>Bacteria</taxon>
        <taxon>Bacillati</taxon>
        <taxon>Bacillota</taxon>
        <taxon>Bacilli</taxon>
        <taxon>Bacillales</taxon>
        <taxon>Paenibacillaceae</taxon>
        <taxon>Paenibacillus</taxon>
    </lineage>
</organism>
<feature type="transmembrane region" description="Helical" evidence="5">
    <location>
        <begin position="193"/>
        <end position="215"/>
    </location>
</feature>
<dbReference type="GO" id="GO:0140359">
    <property type="term" value="F:ABC-type transporter activity"/>
    <property type="evidence" value="ECO:0007669"/>
    <property type="project" value="InterPro"/>
</dbReference>
<sequence>MITMERNVKNIQPSGAARIRYAFTDVWVLSKRELLHWGGNPWGIMIGWLFPVMMLLMFGYLFGGAMAVPGGGSYFEFLMPGMFAMTMFFGVESTVMAVTTDASKGVTDRFRSMPIHASAVLLGRCMVDMLNSVIGLLVLIVTGLLLGWGWHEGADHALGAFGLLLLLRFSLLWVGIFVGLHATNPHNVSMVQLLVWPVGFLSNVFVDTTTMPAWLGAIAEFNPLSATSTAARELFGNPGLRGESWMSEHALLLAVGWPVLLLAIFLPLAVRSYRRLNR</sequence>
<feature type="domain" description="ABC transmembrane type-2" evidence="6">
    <location>
        <begin position="42"/>
        <end position="276"/>
    </location>
</feature>
<feature type="transmembrane region" description="Helical" evidence="5">
    <location>
        <begin position="82"/>
        <end position="100"/>
    </location>
</feature>
<feature type="transmembrane region" description="Helical" evidence="5">
    <location>
        <begin position="121"/>
        <end position="146"/>
    </location>
</feature>
<feature type="transmembrane region" description="Helical" evidence="5">
    <location>
        <begin position="42"/>
        <end position="62"/>
    </location>
</feature>
<keyword evidence="3 5" id="KW-1133">Transmembrane helix</keyword>
<keyword evidence="8" id="KW-1185">Reference proteome</keyword>
<keyword evidence="5" id="KW-1003">Cell membrane</keyword>
<evidence type="ECO:0000256" key="5">
    <source>
        <dbReference type="RuleBase" id="RU361157"/>
    </source>
</evidence>
<dbReference type="PANTHER" id="PTHR43229:SF2">
    <property type="entry name" value="NODULATION PROTEIN J"/>
    <property type="match status" value="1"/>
</dbReference>
<evidence type="ECO:0000256" key="3">
    <source>
        <dbReference type="ARBA" id="ARBA00022989"/>
    </source>
</evidence>
<dbReference type="EMBL" id="BDQX01000339">
    <property type="protein sequence ID" value="GBG10722.1"/>
    <property type="molecule type" value="Genomic_DNA"/>
</dbReference>
<feature type="transmembrane region" description="Helical" evidence="5">
    <location>
        <begin position="158"/>
        <end position="181"/>
    </location>
</feature>
<dbReference type="Pfam" id="PF01061">
    <property type="entry name" value="ABC2_membrane"/>
    <property type="match status" value="1"/>
</dbReference>
<feature type="transmembrane region" description="Helical" evidence="5">
    <location>
        <begin position="250"/>
        <end position="270"/>
    </location>
</feature>
<dbReference type="InterPro" id="IPR013525">
    <property type="entry name" value="ABC2_TM"/>
</dbReference>
<gene>
    <name evidence="7" type="ORF">PAT3040_05475</name>
</gene>
<accession>A0A2R5EVJ5</accession>
<keyword evidence="5" id="KW-0813">Transport</keyword>
<dbReference type="InterPro" id="IPR051784">
    <property type="entry name" value="Nod_factor_ABC_transporter"/>
</dbReference>
<keyword evidence="2 5" id="KW-0812">Transmembrane</keyword>
<evidence type="ECO:0000256" key="4">
    <source>
        <dbReference type="ARBA" id="ARBA00023136"/>
    </source>
</evidence>
<evidence type="ECO:0000256" key="2">
    <source>
        <dbReference type="ARBA" id="ARBA00022692"/>
    </source>
</evidence>
<comment type="subcellular location">
    <subcellularLocation>
        <location evidence="5">Cell membrane</location>
        <topology evidence="5">Multi-pass membrane protein</topology>
    </subcellularLocation>
    <subcellularLocation>
        <location evidence="1">Membrane</location>
        <topology evidence="1">Multi-pass membrane protein</topology>
    </subcellularLocation>
</comment>
<comment type="caution">
    <text evidence="7">The sequence shown here is derived from an EMBL/GenBank/DDBJ whole genome shotgun (WGS) entry which is preliminary data.</text>
</comment>
<dbReference type="RefSeq" id="WP_258235183.1">
    <property type="nucleotide sequence ID" value="NZ_BDQX01000339.1"/>
</dbReference>
<dbReference type="PROSITE" id="PS51012">
    <property type="entry name" value="ABC_TM2"/>
    <property type="match status" value="1"/>
</dbReference>
<keyword evidence="4 5" id="KW-0472">Membrane</keyword>
<dbReference type="InterPro" id="IPR000412">
    <property type="entry name" value="ABC_2_transport"/>
</dbReference>
<dbReference type="PIRSF" id="PIRSF006648">
    <property type="entry name" value="DrrB"/>
    <property type="match status" value="1"/>
</dbReference>
<dbReference type="GO" id="GO:0043190">
    <property type="term" value="C:ATP-binding cassette (ABC) transporter complex"/>
    <property type="evidence" value="ECO:0007669"/>
    <property type="project" value="InterPro"/>
</dbReference>
<protein>
    <recommendedName>
        <fullName evidence="5">Transport permease protein</fullName>
    </recommendedName>
</protein>
<dbReference type="AlphaFoldDB" id="A0A2R5EVJ5"/>
<evidence type="ECO:0000313" key="8">
    <source>
        <dbReference type="Proteomes" id="UP000245202"/>
    </source>
</evidence>
<dbReference type="PANTHER" id="PTHR43229">
    <property type="entry name" value="NODULATION PROTEIN J"/>
    <property type="match status" value="1"/>
</dbReference>
<reference evidence="7 8" key="1">
    <citation type="submission" date="2017-08" db="EMBL/GenBank/DDBJ databases">
        <title>Substantial Increase in Enzyme Production by Combined Drug-Resistance Mutations in Paenibacillus agaridevorans.</title>
        <authorList>
            <person name="Tanaka Y."/>
            <person name="Funane K."/>
            <person name="Hosaka T."/>
            <person name="Shiwa Y."/>
            <person name="Fujita N."/>
            <person name="Miyazaki T."/>
            <person name="Yoshikawa H."/>
            <person name="Murakami K."/>
            <person name="Kasahara K."/>
            <person name="Inaoka T."/>
            <person name="Hiraga Y."/>
            <person name="Ochi K."/>
        </authorList>
    </citation>
    <scope>NUCLEOTIDE SEQUENCE [LARGE SCALE GENOMIC DNA]</scope>
    <source>
        <strain evidence="7 8">T-3040</strain>
    </source>
</reference>
<evidence type="ECO:0000256" key="1">
    <source>
        <dbReference type="ARBA" id="ARBA00004141"/>
    </source>
</evidence>
<proteinExistence type="inferred from homology"/>